<dbReference type="Proteomes" id="UP000655868">
    <property type="component" value="Unassembled WGS sequence"/>
</dbReference>
<keyword evidence="2" id="KW-0547">Nucleotide-binding</keyword>
<protein>
    <submittedName>
        <fullName evidence="4">Fic family protein</fullName>
    </submittedName>
</protein>
<evidence type="ECO:0000313" key="4">
    <source>
        <dbReference type="EMBL" id="MBJ8341035.1"/>
    </source>
</evidence>
<accession>A0A934NTI7</accession>
<dbReference type="RefSeq" id="WP_199705907.1">
    <property type="nucleotide sequence ID" value="NZ_JAEMNV010000006.1"/>
</dbReference>
<organism evidence="4 5">
    <name type="scientific">Antrihabitans stalagmiti</name>
    <dbReference type="NCBI Taxonomy" id="2799499"/>
    <lineage>
        <taxon>Bacteria</taxon>
        <taxon>Bacillati</taxon>
        <taxon>Actinomycetota</taxon>
        <taxon>Actinomycetes</taxon>
        <taxon>Mycobacteriales</taxon>
        <taxon>Nocardiaceae</taxon>
        <taxon>Antrihabitans</taxon>
    </lineage>
</organism>
<evidence type="ECO:0000256" key="1">
    <source>
        <dbReference type="PIRSR" id="PIRSR640198-1"/>
    </source>
</evidence>
<dbReference type="EMBL" id="JAEMNV010000006">
    <property type="protein sequence ID" value="MBJ8341035.1"/>
    <property type="molecule type" value="Genomic_DNA"/>
</dbReference>
<dbReference type="InterPro" id="IPR040198">
    <property type="entry name" value="Fido_containing"/>
</dbReference>
<proteinExistence type="predicted"/>
<keyword evidence="2" id="KW-0067">ATP-binding</keyword>
<dbReference type="PANTHER" id="PTHR13504:SF38">
    <property type="entry name" value="FIDO DOMAIN-CONTAINING PROTEIN"/>
    <property type="match status" value="1"/>
</dbReference>
<dbReference type="AlphaFoldDB" id="A0A934NTI7"/>
<dbReference type="Pfam" id="PF02661">
    <property type="entry name" value="Fic"/>
    <property type="match status" value="1"/>
</dbReference>
<dbReference type="InterPro" id="IPR003812">
    <property type="entry name" value="Fido"/>
</dbReference>
<evidence type="ECO:0000256" key="2">
    <source>
        <dbReference type="PIRSR" id="PIRSR640198-2"/>
    </source>
</evidence>
<feature type="active site" evidence="1">
    <location>
        <position position="274"/>
    </location>
</feature>
<feature type="domain" description="Fido" evidence="3">
    <location>
        <begin position="182"/>
        <end position="336"/>
    </location>
</feature>
<sequence>MKVPAPPPNWRELSAEMQRTPERLISLVKVAYETSDDYAPWDKVRYRKAPDGLTAEDWWFALRLKRLSAARTLPLRDVEGAPFTYALPDEVLRLCDEIGSRASGFIAAPEPVTNPATRDRYLVNSLIEEAITSSQLEGAATTRSVAKDMLRTGRSPRNRSELMIANNYRAMRRVVELRESDFTPEAILELHRIVTDGTLDSPDAAGRMQSNPDPADRVSVLGDDDQVLHRPPPVSELPRRLIELCRFANGQATAGWMHPVLRALTIHFMAGYDHYFEDGNGRTARALFYWSMLKQGYWLTEFLTVSTILKKAPGQYARSFLYSEQDGGDLTYFFIYHLNVIKRALDDLDVYLAAKVSELRRTRSLLSDASGFNHRQIALLELAVKDPDATFTAQSHADSHGISGERARQDLMALEARGLLSRTKNGRKFVWIPAADIATRLAQT</sequence>
<dbReference type="Gene3D" id="1.10.3290.10">
    <property type="entry name" value="Fido-like domain"/>
    <property type="match status" value="1"/>
</dbReference>
<gene>
    <name evidence="4" type="ORF">JGU71_19285</name>
</gene>
<comment type="caution">
    <text evidence="4">The sequence shown here is derived from an EMBL/GenBank/DDBJ whole genome shotgun (WGS) entry which is preliminary data.</text>
</comment>
<evidence type="ECO:0000313" key="5">
    <source>
        <dbReference type="Proteomes" id="UP000655868"/>
    </source>
</evidence>
<evidence type="ECO:0000259" key="3">
    <source>
        <dbReference type="PROSITE" id="PS51459"/>
    </source>
</evidence>
<dbReference type="SUPFAM" id="SSF140931">
    <property type="entry name" value="Fic-like"/>
    <property type="match status" value="1"/>
</dbReference>
<name>A0A934NTI7_9NOCA</name>
<keyword evidence="5" id="KW-1185">Reference proteome</keyword>
<dbReference type="GO" id="GO:0005524">
    <property type="term" value="F:ATP binding"/>
    <property type="evidence" value="ECO:0007669"/>
    <property type="project" value="UniProtKB-KW"/>
</dbReference>
<dbReference type="InterPro" id="IPR036597">
    <property type="entry name" value="Fido-like_dom_sf"/>
</dbReference>
<dbReference type="PANTHER" id="PTHR13504">
    <property type="entry name" value="FIDO DOMAIN-CONTAINING PROTEIN DDB_G0283145"/>
    <property type="match status" value="1"/>
</dbReference>
<dbReference type="PROSITE" id="PS51459">
    <property type="entry name" value="FIDO"/>
    <property type="match status" value="1"/>
</dbReference>
<reference evidence="4" key="1">
    <citation type="submission" date="2020-12" db="EMBL/GenBank/DDBJ databases">
        <title>Antrihabitans popcorni sp. nov. and Antrihabitans auranticaus sp. nov., isolated from a larva cave.</title>
        <authorList>
            <person name="Lee S.D."/>
            <person name="Kim I.S."/>
        </authorList>
    </citation>
    <scope>NUCLEOTIDE SEQUENCE</scope>
    <source>
        <strain evidence="4">YC3-6</strain>
    </source>
</reference>
<feature type="binding site" evidence="2">
    <location>
        <begin position="220"/>
        <end position="229"/>
    </location>
    <ligand>
        <name>ATP</name>
        <dbReference type="ChEBI" id="CHEBI:30616"/>
    </ligand>
</feature>
<feature type="binding site" evidence="2">
    <location>
        <begin position="278"/>
        <end position="285"/>
    </location>
    <ligand>
        <name>ATP</name>
        <dbReference type="ChEBI" id="CHEBI:30616"/>
    </ligand>
</feature>